<dbReference type="InterPro" id="IPR043132">
    <property type="entry name" value="BCAT-like_C"/>
</dbReference>
<evidence type="ECO:0000256" key="3">
    <source>
        <dbReference type="ARBA" id="ARBA00004931"/>
    </source>
</evidence>
<dbReference type="PANTHER" id="PTHR42743">
    <property type="entry name" value="AMINO-ACID AMINOTRANSFERASE"/>
    <property type="match status" value="1"/>
</dbReference>
<reference evidence="11 12" key="1">
    <citation type="submission" date="2019-05" db="EMBL/GenBank/DDBJ databases">
        <title>Panacibacter sp. strain 17mud1-8 Genome sequencing and assembly.</title>
        <authorList>
            <person name="Chhetri G."/>
        </authorList>
    </citation>
    <scope>NUCLEOTIDE SEQUENCE [LARGE SCALE GENOMIC DNA]</scope>
    <source>
        <strain evidence="11 12">17mud1-8</strain>
    </source>
</reference>
<comment type="pathway">
    <text evidence="4">Amino-acid biosynthesis; L-leucine biosynthesis; L-leucine from 3-methyl-2-oxobutanoate: step 4/4.</text>
</comment>
<dbReference type="FunFam" id="3.20.10.10:FF:000002">
    <property type="entry name" value="D-alanine aminotransferase"/>
    <property type="match status" value="1"/>
</dbReference>
<dbReference type="Proteomes" id="UP000305848">
    <property type="component" value="Unassembled WGS sequence"/>
</dbReference>
<dbReference type="GO" id="GO:0008652">
    <property type="term" value="P:amino acid biosynthetic process"/>
    <property type="evidence" value="ECO:0007669"/>
    <property type="project" value="UniProtKB-ARBA"/>
</dbReference>
<evidence type="ECO:0000256" key="9">
    <source>
        <dbReference type="ARBA" id="ARBA00048798"/>
    </source>
</evidence>
<comment type="cofactor">
    <cofactor evidence="1">
        <name>pyridoxal 5'-phosphate</name>
        <dbReference type="ChEBI" id="CHEBI:597326"/>
    </cofactor>
</comment>
<evidence type="ECO:0000313" key="12">
    <source>
        <dbReference type="Proteomes" id="UP000305848"/>
    </source>
</evidence>
<accession>A0A4U3L093</accession>
<comment type="caution">
    <text evidence="11">The sequence shown here is derived from an EMBL/GenBank/DDBJ whole genome shotgun (WGS) entry which is preliminary data.</text>
</comment>
<evidence type="ECO:0000256" key="1">
    <source>
        <dbReference type="ARBA" id="ARBA00001933"/>
    </source>
</evidence>
<dbReference type="OrthoDB" id="9804984at2"/>
<dbReference type="Gene3D" id="3.30.470.10">
    <property type="match status" value="1"/>
</dbReference>
<proteinExistence type="inferred from homology"/>
<dbReference type="InterPro" id="IPR043131">
    <property type="entry name" value="BCAT-like_N"/>
</dbReference>
<dbReference type="InterPro" id="IPR036038">
    <property type="entry name" value="Aminotransferase-like"/>
</dbReference>
<dbReference type="AlphaFoldDB" id="A0A4U3L093"/>
<keyword evidence="7" id="KW-0663">Pyridoxal phosphate</keyword>
<sequence length="299" mass="33559">MLQQYNPANENIYIFIKNKLCSRREAKISVFDSAVQGGDAVWEGLRVYDNKIFCLTEHINRLQASAKTLAFTDIPTKAFIKDAIRQTLDANKMVTNVHIRLTLTRGEKITSGMDPRLNQHGSCLIVLAEHKPPVYDNAAGIKLITSHIRRNSPMHLDSKIHHNNLLNNILAKIEANYCHADDAIMLDNLGFVAETNACNIFMVKNGVLLTSHADACLTGITRQKVIDIAKQLNIEVIERNISLSEFYNADEVFTTGTMGELTPVHEIDGRIIENKTGSEVRKQLYAVFKEKIEAEAEEV</sequence>
<dbReference type="Pfam" id="PF01063">
    <property type="entry name" value="Aminotran_4"/>
    <property type="match status" value="1"/>
</dbReference>
<comment type="pathway">
    <text evidence="2">Amino-acid biosynthesis; L-isoleucine biosynthesis; L-isoleucine from 2-oxobutanoate: step 4/4.</text>
</comment>
<protein>
    <recommendedName>
        <fullName evidence="6">branched-chain-amino-acid transaminase</fullName>
        <ecNumber evidence="6">2.6.1.42</ecNumber>
    </recommendedName>
</protein>
<evidence type="ECO:0000256" key="5">
    <source>
        <dbReference type="ARBA" id="ARBA00009320"/>
    </source>
</evidence>
<dbReference type="InterPro" id="IPR001544">
    <property type="entry name" value="Aminotrans_IV"/>
</dbReference>
<evidence type="ECO:0000256" key="4">
    <source>
        <dbReference type="ARBA" id="ARBA00005072"/>
    </source>
</evidence>
<dbReference type="InterPro" id="IPR050571">
    <property type="entry name" value="Class-IV_PLP-Dep_Aminotrnsfr"/>
</dbReference>
<dbReference type="GO" id="GO:0004084">
    <property type="term" value="F:branched-chain-amino-acid transaminase activity"/>
    <property type="evidence" value="ECO:0007669"/>
    <property type="project" value="UniProtKB-EC"/>
</dbReference>
<organism evidence="11 12">
    <name type="scientific">Ilyomonas limi</name>
    <dbReference type="NCBI Taxonomy" id="2575867"/>
    <lineage>
        <taxon>Bacteria</taxon>
        <taxon>Pseudomonadati</taxon>
        <taxon>Bacteroidota</taxon>
        <taxon>Chitinophagia</taxon>
        <taxon>Chitinophagales</taxon>
        <taxon>Chitinophagaceae</taxon>
        <taxon>Ilyomonas</taxon>
    </lineage>
</organism>
<dbReference type="EC" id="2.6.1.42" evidence="6"/>
<evidence type="ECO:0000313" key="11">
    <source>
        <dbReference type="EMBL" id="TKK68230.1"/>
    </source>
</evidence>
<dbReference type="EMBL" id="SZQL01000008">
    <property type="protein sequence ID" value="TKK68230.1"/>
    <property type="molecule type" value="Genomic_DNA"/>
</dbReference>
<evidence type="ECO:0000256" key="7">
    <source>
        <dbReference type="ARBA" id="ARBA00022898"/>
    </source>
</evidence>
<comment type="catalytic activity">
    <reaction evidence="10">
        <text>L-leucine + 2-oxoglutarate = 4-methyl-2-oxopentanoate + L-glutamate</text>
        <dbReference type="Rhea" id="RHEA:18321"/>
        <dbReference type="ChEBI" id="CHEBI:16810"/>
        <dbReference type="ChEBI" id="CHEBI:17865"/>
        <dbReference type="ChEBI" id="CHEBI:29985"/>
        <dbReference type="ChEBI" id="CHEBI:57427"/>
        <dbReference type="EC" id="2.6.1.42"/>
    </reaction>
</comment>
<keyword evidence="11" id="KW-0808">Transferase</keyword>
<keyword evidence="12" id="KW-1185">Reference proteome</keyword>
<comment type="catalytic activity">
    <reaction evidence="9">
        <text>L-isoleucine + 2-oxoglutarate = (S)-3-methyl-2-oxopentanoate + L-glutamate</text>
        <dbReference type="Rhea" id="RHEA:24801"/>
        <dbReference type="ChEBI" id="CHEBI:16810"/>
        <dbReference type="ChEBI" id="CHEBI:29985"/>
        <dbReference type="ChEBI" id="CHEBI:35146"/>
        <dbReference type="ChEBI" id="CHEBI:58045"/>
        <dbReference type="EC" id="2.6.1.42"/>
    </reaction>
</comment>
<comment type="pathway">
    <text evidence="3">Amino-acid biosynthesis; L-valine biosynthesis; L-valine from pyruvate: step 4/4.</text>
</comment>
<evidence type="ECO:0000256" key="8">
    <source>
        <dbReference type="ARBA" id="ARBA00048212"/>
    </source>
</evidence>
<dbReference type="Gene3D" id="3.20.10.10">
    <property type="entry name" value="D-amino Acid Aminotransferase, subunit A, domain 2"/>
    <property type="match status" value="1"/>
</dbReference>
<evidence type="ECO:0000256" key="10">
    <source>
        <dbReference type="ARBA" id="ARBA00049229"/>
    </source>
</evidence>
<evidence type="ECO:0000256" key="6">
    <source>
        <dbReference type="ARBA" id="ARBA00013053"/>
    </source>
</evidence>
<comment type="similarity">
    <text evidence="5">Belongs to the class-IV pyridoxal-phosphate-dependent aminotransferase family.</text>
</comment>
<evidence type="ECO:0000256" key="2">
    <source>
        <dbReference type="ARBA" id="ARBA00004824"/>
    </source>
</evidence>
<dbReference type="GO" id="GO:0046394">
    <property type="term" value="P:carboxylic acid biosynthetic process"/>
    <property type="evidence" value="ECO:0007669"/>
    <property type="project" value="UniProtKB-ARBA"/>
</dbReference>
<dbReference type="PANTHER" id="PTHR42743:SF11">
    <property type="entry name" value="AMINODEOXYCHORISMATE LYASE"/>
    <property type="match status" value="1"/>
</dbReference>
<comment type="catalytic activity">
    <reaction evidence="8">
        <text>L-valine + 2-oxoglutarate = 3-methyl-2-oxobutanoate + L-glutamate</text>
        <dbReference type="Rhea" id="RHEA:24813"/>
        <dbReference type="ChEBI" id="CHEBI:11851"/>
        <dbReference type="ChEBI" id="CHEBI:16810"/>
        <dbReference type="ChEBI" id="CHEBI:29985"/>
        <dbReference type="ChEBI" id="CHEBI:57762"/>
        <dbReference type="EC" id="2.6.1.42"/>
    </reaction>
</comment>
<dbReference type="SUPFAM" id="SSF56752">
    <property type="entry name" value="D-aminoacid aminotransferase-like PLP-dependent enzymes"/>
    <property type="match status" value="1"/>
</dbReference>
<dbReference type="FunFam" id="3.30.470.10:FF:000010">
    <property type="entry name" value="Branched-chain-amino-acid aminotransferase-like protein 1"/>
    <property type="match status" value="1"/>
</dbReference>
<keyword evidence="11" id="KW-0032">Aminotransferase</keyword>
<gene>
    <name evidence="11" type="ORF">FC093_11385</name>
</gene>
<name>A0A4U3L093_9BACT</name>
<dbReference type="RefSeq" id="WP_137261909.1">
    <property type="nucleotide sequence ID" value="NZ_SZQL01000008.1"/>
</dbReference>